<protein>
    <submittedName>
        <fullName evidence="1">Uncharacterized protein</fullName>
    </submittedName>
</protein>
<sequence length="566" mass="63673">ISYDIACQWQKTLRERNEKMPEEIRLNFEAFTYQCALPVWHAGSHNEECATQNSLSFKMGVGEADGEGVERVWSVLNPAAYHTKDAGRGQRVDSLEDKIDSHNYLKNIGQGDPLQRKLIVAIAERDCQVSAFKEITATIEPQVRKEWKNMISEWVKDSSKPNPYTLSRRDCPTEAEVRLEIKRDEDAVIAAGRGPLPGCSATAFLIAGLQIEDAQRQLVVQVAGTRLVTADQEDKLHDWRRALLVKIGKFRKLQKRFMPGAAVAILDAENERGEDAAPQKPENIKLWMPSQMPVSALNPSRGCATGLIAMETKLRASQCLNALVTLRACLHAKRFLITFRNANVTGQIQSTKARTLIDQVGERVEACAQKYRHAHGALISLNPDSAARFRELRPEDITLDGDAGESDAAARKKLAMIGAGRGARAPRNAAGTSKRLMSWIWMAPGALDDEEVHLHESVRVEWVHTRARKVRWEEEVHTLREEMWRVLRYLVWQSAWWRARVESRPDAVAEVAAGVRAYALKQADLHDRLRVFFQTKWKMPVIEAARRVVALDAAVAEDADLNDLFA</sequence>
<proteinExistence type="predicted"/>
<name>A0AAD7MWL5_9AGAR</name>
<comment type="caution">
    <text evidence="1">The sequence shown here is derived from an EMBL/GenBank/DDBJ whole genome shotgun (WGS) entry which is preliminary data.</text>
</comment>
<feature type="non-terminal residue" evidence="1">
    <location>
        <position position="1"/>
    </location>
</feature>
<dbReference type="EMBL" id="JARJLG010000156">
    <property type="protein sequence ID" value="KAJ7735259.1"/>
    <property type="molecule type" value="Genomic_DNA"/>
</dbReference>
<organism evidence="1 2">
    <name type="scientific">Mycena maculata</name>
    <dbReference type="NCBI Taxonomy" id="230809"/>
    <lineage>
        <taxon>Eukaryota</taxon>
        <taxon>Fungi</taxon>
        <taxon>Dikarya</taxon>
        <taxon>Basidiomycota</taxon>
        <taxon>Agaricomycotina</taxon>
        <taxon>Agaricomycetes</taxon>
        <taxon>Agaricomycetidae</taxon>
        <taxon>Agaricales</taxon>
        <taxon>Marasmiineae</taxon>
        <taxon>Mycenaceae</taxon>
        <taxon>Mycena</taxon>
    </lineage>
</organism>
<dbReference type="Pfam" id="PF18758">
    <property type="entry name" value="KDZ"/>
    <property type="match status" value="1"/>
</dbReference>
<dbReference type="PANTHER" id="PTHR33096:SF1">
    <property type="entry name" value="CXC1-LIKE CYSTEINE CLUSTER ASSOCIATED WITH KDZ TRANSPOSASES DOMAIN-CONTAINING PROTEIN"/>
    <property type="match status" value="1"/>
</dbReference>
<gene>
    <name evidence="1" type="ORF">DFH07DRAFT_753949</name>
</gene>
<dbReference type="AlphaFoldDB" id="A0AAD7MWL5"/>
<evidence type="ECO:0000313" key="1">
    <source>
        <dbReference type="EMBL" id="KAJ7735259.1"/>
    </source>
</evidence>
<dbReference type="PANTHER" id="PTHR33096">
    <property type="entry name" value="CXC2 DOMAIN-CONTAINING PROTEIN"/>
    <property type="match status" value="1"/>
</dbReference>
<dbReference type="Proteomes" id="UP001215280">
    <property type="component" value="Unassembled WGS sequence"/>
</dbReference>
<keyword evidence="2" id="KW-1185">Reference proteome</keyword>
<reference evidence="1" key="1">
    <citation type="submission" date="2023-03" db="EMBL/GenBank/DDBJ databases">
        <title>Massive genome expansion in bonnet fungi (Mycena s.s.) driven by repeated elements and novel gene families across ecological guilds.</title>
        <authorList>
            <consortium name="Lawrence Berkeley National Laboratory"/>
            <person name="Harder C.B."/>
            <person name="Miyauchi S."/>
            <person name="Viragh M."/>
            <person name="Kuo A."/>
            <person name="Thoen E."/>
            <person name="Andreopoulos B."/>
            <person name="Lu D."/>
            <person name="Skrede I."/>
            <person name="Drula E."/>
            <person name="Henrissat B."/>
            <person name="Morin E."/>
            <person name="Kohler A."/>
            <person name="Barry K."/>
            <person name="LaButti K."/>
            <person name="Morin E."/>
            <person name="Salamov A."/>
            <person name="Lipzen A."/>
            <person name="Mereny Z."/>
            <person name="Hegedus B."/>
            <person name="Baldrian P."/>
            <person name="Stursova M."/>
            <person name="Weitz H."/>
            <person name="Taylor A."/>
            <person name="Grigoriev I.V."/>
            <person name="Nagy L.G."/>
            <person name="Martin F."/>
            <person name="Kauserud H."/>
        </authorList>
    </citation>
    <scope>NUCLEOTIDE SEQUENCE</scope>
    <source>
        <strain evidence="1">CBHHK188m</strain>
    </source>
</reference>
<accession>A0AAD7MWL5</accession>
<dbReference type="InterPro" id="IPR040521">
    <property type="entry name" value="KDZ"/>
</dbReference>
<evidence type="ECO:0000313" key="2">
    <source>
        <dbReference type="Proteomes" id="UP001215280"/>
    </source>
</evidence>